<evidence type="ECO:0000256" key="10">
    <source>
        <dbReference type="ARBA" id="ARBA00023027"/>
    </source>
</evidence>
<dbReference type="Proteomes" id="UP000001357">
    <property type="component" value="Unassembled WGS sequence"/>
</dbReference>
<evidence type="ECO:0000256" key="7">
    <source>
        <dbReference type="ARBA" id="ARBA00022857"/>
    </source>
</evidence>
<proteinExistence type="predicted"/>
<evidence type="ECO:0000259" key="15">
    <source>
        <dbReference type="SMART" id="SM01002"/>
    </source>
</evidence>
<dbReference type="SMART" id="SM01003">
    <property type="entry name" value="AlaDh_PNT_N"/>
    <property type="match status" value="1"/>
</dbReference>
<dbReference type="SUPFAM" id="SSF52283">
    <property type="entry name" value="Formate/glycerate dehydrogenase catalytic domain-like"/>
    <property type="match status" value="1"/>
</dbReference>
<dbReference type="GO" id="GO:0006740">
    <property type="term" value="P:NADPH regeneration"/>
    <property type="evidence" value="ECO:0000318"/>
    <property type="project" value="GO_Central"/>
</dbReference>
<dbReference type="SMART" id="SM01002">
    <property type="entry name" value="AlaDh_PNT_C"/>
    <property type="match status" value="1"/>
</dbReference>
<evidence type="ECO:0000259" key="16">
    <source>
        <dbReference type="SMART" id="SM01003"/>
    </source>
</evidence>
<comment type="subcellular location">
    <subcellularLocation>
        <location evidence="1">Cell inner membrane</location>
        <topology evidence="1">Multi-pass membrane protein</topology>
    </subcellularLocation>
</comment>
<dbReference type="GO" id="GO:0008750">
    <property type="term" value="F:proton-translocating NAD(P)+ transhydrogenase activity"/>
    <property type="evidence" value="ECO:0007669"/>
    <property type="project" value="UniProtKB-EC"/>
</dbReference>
<dbReference type="GeneID" id="5890268"/>
<dbReference type="CDD" id="cd05304">
    <property type="entry name" value="Rubrum_tdh"/>
    <property type="match status" value="1"/>
</dbReference>
<dbReference type="SUPFAM" id="SSF51735">
    <property type="entry name" value="NAD(P)-binding Rossmann-fold domains"/>
    <property type="match status" value="1"/>
</dbReference>
<dbReference type="NCBIfam" id="TIGR00561">
    <property type="entry name" value="pntA"/>
    <property type="match status" value="1"/>
</dbReference>
<dbReference type="InterPro" id="IPR029035">
    <property type="entry name" value="DHS-like_NAD/FAD-binding_dom"/>
</dbReference>
<evidence type="ECO:0000256" key="13">
    <source>
        <dbReference type="SAM" id="MobiDB-lite"/>
    </source>
</evidence>
<name>A9UWP1_MONBE</name>
<evidence type="ECO:0000256" key="11">
    <source>
        <dbReference type="ARBA" id="ARBA00023136"/>
    </source>
</evidence>
<evidence type="ECO:0000256" key="9">
    <source>
        <dbReference type="ARBA" id="ARBA00022989"/>
    </source>
</evidence>
<dbReference type="PANTHER" id="PTHR10160:SF19">
    <property type="entry name" value="PROTON-TRANSLOCATING NAD(P)(+) TRANSHYDROGENASE"/>
    <property type="match status" value="1"/>
</dbReference>
<feature type="transmembrane region" description="Helical" evidence="14">
    <location>
        <begin position="571"/>
        <end position="592"/>
    </location>
</feature>
<dbReference type="InParanoid" id="A9UWP1"/>
<evidence type="ECO:0000256" key="5">
    <source>
        <dbReference type="ARBA" id="ARBA00022692"/>
    </source>
</evidence>
<feature type="compositionally biased region" description="Pro residues" evidence="13">
    <location>
        <begin position="396"/>
        <end position="420"/>
    </location>
</feature>
<keyword evidence="8" id="KW-1278">Translocase</keyword>
<dbReference type="NCBIfam" id="NF006942">
    <property type="entry name" value="PRK09424.1"/>
    <property type="match status" value="1"/>
</dbReference>
<keyword evidence="6" id="KW-0547">Nucleotide-binding</keyword>
<keyword evidence="11 14" id="KW-0472">Membrane</keyword>
<dbReference type="KEGG" id="mbr:MONBRDRAFT_16286"/>
<dbReference type="GO" id="GO:0050661">
    <property type="term" value="F:NADP binding"/>
    <property type="evidence" value="ECO:0000318"/>
    <property type="project" value="GO_Central"/>
</dbReference>
<comment type="catalytic activity">
    <reaction evidence="12">
        <text>NAD(+) + NADPH + H(+)(in) = NADH + NADP(+) + H(+)(out)</text>
        <dbReference type="Rhea" id="RHEA:47992"/>
        <dbReference type="ChEBI" id="CHEBI:15378"/>
        <dbReference type="ChEBI" id="CHEBI:57540"/>
        <dbReference type="ChEBI" id="CHEBI:57783"/>
        <dbReference type="ChEBI" id="CHEBI:57945"/>
        <dbReference type="ChEBI" id="CHEBI:58349"/>
        <dbReference type="EC" id="7.1.1.1"/>
    </reaction>
</comment>
<protein>
    <recommendedName>
        <fullName evidence="2">proton-translocating NAD(P)(+) transhydrogenase</fullName>
        <ecNumber evidence="2">7.1.1.1</ecNumber>
    </recommendedName>
</protein>
<dbReference type="Pfam" id="PF05222">
    <property type="entry name" value="AlaDh_PNT_N"/>
    <property type="match status" value="1"/>
</dbReference>
<reference evidence="17 18" key="1">
    <citation type="journal article" date="2008" name="Nature">
        <title>The genome of the choanoflagellate Monosiga brevicollis and the origin of metazoans.</title>
        <authorList>
            <consortium name="JGI Sequencing"/>
            <person name="King N."/>
            <person name="Westbrook M.J."/>
            <person name="Young S.L."/>
            <person name="Kuo A."/>
            <person name="Abedin M."/>
            <person name="Chapman J."/>
            <person name="Fairclough S."/>
            <person name="Hellsten U."/>
            <person name="Isogai Y."/>
            <person name="Letunic I."/>
            <person name="Marr M."/>
            <person name="Pincus D."/>
            <person name="Putnam N."/>
            <person name="Rokas A."/>
            <person name="Wright K.J."/>
            <person name="Zuzow R."/>
            <person name="Dirks W."/>
            <person name="Good M."/>
            <person name="Goodstein D."/>
            <person name="Lemons D."/>
            <person name="Li W."/>
            <person name="Lyons J.B."/>
            <person name="Morris A."/>
            <person name="Nichols S."/>
            <person name="Richter D.J."/>
            <person name="Salamov A."/>
            <person name="Bork P."/>
            <person name="Lim W.A."/>
            <person name="Manning G."/>
            <person name="Miller W.T."/>
            <person name="McGinnis W."/>
            <person name="Shapiro H."/>
            <person name="Tjian R."/>
            <person name="Grigoriev I.V."/>
            <person name="Rokhsar D."/>
        </authorList>
    </citation>
    <scope>NUCLEOTIDE SEQUENCE [LARGE SCALE GENOMIC DNA]</scope>
    <source>
        <strain evidence="18">MX1 / ATCC 50154</strain>
    </source>
</reference>
<dbReference type="Pfam" id="PF01262">
    <property type="entry name" value="AlaDh_PNT_C"/>
    <property type="match status" value="1"/>
</dbReference>
<feature type="region of interest" description="Disordered" evidence="13">
    <location>
        <begin position="395"/>
        <end position="422"/>
    </location>
</feature>
<keyword evidence="7" id="KW-0521">NADP</keyword>
<dbReference type="SUPFAM" id="SSF52467">
    <property type="entry name" value="DHS-like NAD/FAD-binding domain"/>
    <property type="match status" value="1"/>
</dbReference>
<sequence length="1034" mass="106087">MIKSSPIPRLGVRPTLVSSAPTRRGLHGLAVGVVRESDKDEARVAIAPAHAAKLIKAGATVTVESGAGERSGFKDEEYREAGAQVADAAHTWQQQLVAKVLPPTADEAARIENRTLLGIVQPNVHPELTKQLAGQGATVLSLDSLLRTLSRGQAFDVLSSQANVAGYRAVMEAGIHLPRPLAGSTSAAGKVRPANVLVVGAGVAGLAALQLAKKNGAITHGFDVRSAAKEQVEAVGAKFVVVDSGEDGSGQGGYAKEMSPEWFQAAERKLLEQAKNMDVIITTALIPGKPAPKLITKAMVEAMPKGGVTVDLAAKAGGNVETTVPGQVVTLPGDKTCVGYTNMESRMAPTASFLFSGNVSNFLLSMQDADKNYTVNLEDPAVRSVCVVHKGESLPPYVPPAPKTPPPQSTTPEPEAPPLNPQTEYLRSAGLATIGTSSALALASFVPNSAMMSTFALSCWVGNSCVKGVTHALHSPLMAQTNAISGLTIVGGMLQLGGGYLPGTVPQVLAATAVGLSAVNLAGGTLVTKKMLDMFRRPDDPPEYNHYYLAPGAVAIGSAALLYGTGNAPAALAPMLGLASALGCVGGIACLSSQQTARLGIYVGLSGIATGITSTLAYMHPEQTATYAQLLALGGSGAALGGYLATKISPTELPQAVAAFHSLVGIAATCTAVGDYMLHDQSKMEAFHNASVYLGAWMGAITATGSVIAYGKLAGSLGSAALKLPGRDAINAGLGLTSVAGLAGFLMTKDPMLAQMSLGAGVVSSGALGLHMTASIGGADMPVVITLLNSYSGWALCAEGFLLDQPLLTVVGALIGSSGAFLTRVMCDAMNRSLPNVILGGFGTPTGAAAKSDGNAEALIHTETDATGAAEMLRSADKVVIVPGYGLAVAQAASVVADIALRLREEGKDVKFAVHPVAGRMPGQLNVLLAEVGVPYDMVFEMEDINDEMADADVTLVIGANDTVNSAAEEDPNSAIAGMPVIQVWKSKKVIFMKRSMAAGYAGVDNPVFFKENTDMLLGNAKDTCDAINKALQA</sequence>
<dbReference type="eggNOG" id="ENOG502QQ0A">
    <property type="taxonomic scope" value="Eukaryota"/>
</dbReference>
<evidence type="ECO:0000313" key="17">
    <source>
        <dbReference type="EMBL" id="EDQ90247.1"/>
    </source>
</evidence>
<dbReference type="FunCoup" id="A9UWP1">
    <property type="interactions" value="278"/>
</dbReference>
<dbReference type="OMA" id="EQCREVD"/>
<accession>A9UWP1</accession>
<feature type="transmembrane region" description="Helical" evidence="14">
    <location>
        <begin position="657"/>
        <end position="678"/>
    </location>
</feature>
<dbReference type="STRING" id="81824.A9UWP1"/>
<evidence type="ECO:0000256" key="12">
    <source>
        <dbReference type="ARBA" id="ARBA00048202"/>
    </source>
</evidence>
<keyword evidence="10" id="KW-0520">NAD</keyword>
<keyword evidence="9 14" id="KW-1133">Transmembrane helix</keyword>
<dbReference type="InterPro" id="IPR034300">
    <property type="entry name" value="PNTB-like"/>
</dbReference>
<keyword evidence="3" id="KW-1003">Cell membrane</keyword>
<dbReference type="RefSeq" id="XP_001745014.1">
    <property type="nucleotide sequence ID" value="XM_001744962.1"/>
</dbReference>
<dbReference type="Pfam" id="PF12769">
    <property type="entry name" value="PNTB_4TM"/>
    <property type="match status" value="1"/>
</dbReference>
<dbReference type="InterPro" id="IPR036291">
    <property type="entry name" value="NAD(P)-bd_dom_sf"/>
</dbReference>
<dbReference type="InterPro" id="IPR024605">
    <property type="entry name" value="NADP_transhyd_a_C"/>
</dbReference>
<feature type="transmembrane region" description="Helical" evidence="14">
    <location>
        <begin position="625"/>
        <end position="645"/>
    </location>
</feature>
<evidence type="ECO:0000256" key="6">
    <source>
        <dbReference type="ARBA" id="ARBA00022741"/>
    </source>
</evidence>
<evidence type="ECO:0000256" key="2">
    <source>
        <dbReference type="ARBA" id="ARBA00012943"/>
    </source>
</evidence>
<evidence type="ECO:0000256" key="3">
    <source>
        <dbReference type="ARBA" id="ARBA00022475"/>
    </source>
</evidence>
<feature type="domain" description="Alanine dehydrogenase/pyridine nucleotide transhydrogenase NAD(H)-binding" evidence="15">
    <location>
        <begin position="174"/>
        <end position="339"/>
    </location>
</feature>
<feature type="transmembrane region" description="Helical" evidence="14">
    <location>
        <begin position="547"/>
        <end position="565"/>
    </location>
</feature>
<evidence type="ECO:0000313" key="18">
    <source>
        <dbReference type="Proteomes" id="UP000001357"/>
    </source>
</evidence>
<dbReference type="GO" id="GO:0005886">
    <property type="term" value="C:plasma membrane"/>
    <property type="evidence" value="ECO:0007669"/>
    <property type="project" value="UniProtKB-SubCell"/>
</dbReference>
<evidence type="ECO:0000256" key="8">
    <source>
        <dbReference type="ARBA" id="ARBA00022967"/>
    </source>
</evidence>
<feature type="transmembrane region" description="Helical" evidence="14">
    <location>
        <begin position="508"/>
        <end position="527"/>
    </location>
</feature>
<feature type="transmembrane region" description="Helical" evidence="14">
    <location>
        <begin position="599"/>
        <end position="619"/>
    </location>
</feature>
<feature type="transmembrane region" description="Helical" evidence="14">
    <location>
        <begin position="690"/>
        <end position="710"/>
    </location>
</feature>
<dbReference type="InterPro" id="IPR007886">
    <property type="entry name" value="AlaDH/PNT_N"/>
</dbReference>
<organism evidence="17 18">
    <name type="scientific">Monosiga brevicollis</name>
    <name type="common">Choanoflagellate</name>
    <dbReference type="NCBI Taxonomy" id="81824"/>
    <lineage>
        <taxon>Eukaryota</taxon>
        <taxon>Choanoflagellata</taxon>
        <taxon>Craspedida</taxon>
        <taxon>Salpingoecidae</taxon>
        <taxon>Monosiga</taxon>
    </lineage>
</organism>
<feature type="transmembrane region" description="Helical" evidence="14">
    <location>
        <begin position="730"/>
        <end position="747"/>
    </location>
</feature>
<dbReference type="AlphaFoldDB" id="A9UWP1"/>
<keyword evidence="4" id="KW-0997">Cell inner membrane</keyword>
<feature type="domain" description="Alanine dehydrogenase/pyridine nucleotide transhydrogenase N-terminal" evidence="16">
    <location>
        <begin position="32"/>
        <end position="165"/>
    </location>
</feature>
<keyword evidence="18" id="KW-1185">Reference proteome</keyword>
<gene>
    <name evidence="17" type="ORF">MONBRDRAFT_16286</name>
</gene>
<evidence type="ECO:0000256" key="14">
    <source>
        <dbReference type="SAM" id="Phobius"/>
    </source>
</evidence>
<dbReference type="InterPro" id="IPR007698">
    <property type="entry name" value="AlaDH/PNT_NAD(H)-bd"/>
</dbReference>
<dbReference type="InterPro" id="IPR026255">
    <property type="entry name" value="NADP_transhyd_a"/>
</dbReference>
<dbReference type="EMBL" id="CH991548">
    <property type="protein sequence ID" value="EDQ90247.1"/>
    <property type="molecule type" value="Genomic_DNA"/>
</dbReference>
<dbReference type="Gene3D" id="3.40.50.720">
    <property type="entry name" value="NAD(P)-binding Rossmann-like Domain"/>
    <property type="match status" value="2"/>
</dbReference>
<dbReference type="FunFam" id="3.40.50.1220:FF:000002">
    <property type="entry name" value="NAD(P) transhydrogenase subunit beta"/>
    <property type="match status" value="1"/>
</dbReference>
<dbReference type="PANTHER" id="PTHR10160">
    <property type="entry name" value="NAD(P) TRANSHYDROGENASE"/>
    <property type="match status" value="1"/>
</dbReference>
<dbReference type="EC" id="7.1.1.1" evidence="2"/>
<dbReference type="Gene3D" id="3.40.50.1220">
    <property type="entry name" value="TPP-binding domain"/>
    <property type="match status" value="1"/>
</dbReference>
<keyword evidence="5 14" id="KW-0812">Transmembrane</keyword>
<evidence type="ECO:0000256" key="4">
    <source>
        <dbReference type="ARBA" id="ARBA00022519"/>
    </source>
</evidence>
<dbReference type="Pfam" id="PF02233">
    <property type="entry name" value="PNTB"/>
    <property type="match status" value="1"/>
</dbReference>
<evidence type="ECO:0000256" key="1">
    <source>
        <dbReference type="ARBA" id="ARBA00004429"/>
    </source>
</evidence>